<dbReference type="SUPFAM" id="SSF47699">
    <property type="entry name" value="Bifunctional inhibitor/lipid-transfer protein/seed storage 2S albumin"/>
    <property type="match status" value="1"/>
</dbReference>
<dbReference type="EMBL" id="VEPZ02000119">
    <property type="protein sequence ID" value="KAE8733265.1"/>
    <property type="molecule type" value="Genomic_DNA"/>
</dbReference>
<evidence type="ECO:0000256" key="5">
    <source>
        <dbReference type="ARBA" id="ARBA00022729"/>
    </source>
</evidence>
<dbReference type="PANTHER" id="PTHR33044">
    <property type="entry name" value="BIFUNCTIONAL INHIBITOR/LIPID-TRANSFER PROTEIN/SEED STORAGE 2S ALBUMIN SUPERFAMILY PROTEIN-RELATED"/>
    <property type="match status" value="1"/>
</dbReference>
<organism evidence="11 12">
    <name type="scientific">Hibiscus syriacus</name>
    <name type="common">Rose of Sharon</name>
    <dbReference type="NCBI Taxonomy" id="106335"/>
    <lineage>
        <taxon>Eukaryota</taxon>
        <taxon>Viridiplantae</taxon>
        <taxon>Streptophyta</taxon>
        <taxon>Embryophyta</taxon>
        <taxon>Tracheophyta</taxon>
        <taxon>Spermatophyta</taxon>
        <taxon>Magnoliopsida</taxon>
        <taxon>eudicotyledons</taxon>
        <taxon>Gunneridae</taxon>
        <taxon>Pentapetalae</taxon>
        <taxon>rosids</taxon>
        <taxon>malvids</taxon>
        <taxon>Malvales</taxon>
        <taxon>Malvaceae</taxon>
        <taxon>Malvoideae</taxon>
        <taxon>Hibiscus</taxon>
    </lineage>
</organism>
<accession>A0A6A3CUM3</accession>
<dbReference type="FunFam" id="1.10.110.10:FF:000001">
    <property type="entry name" value="Bifunctional inhibitor/lipid-transfer protein/seed storage 2S albumin superfamily protein"/>
    <property type="match status" value="1"/>
</dbReference>
<dbReference type="AlphaFoldDB" id="A0A6A3CUM3"/>
<evidence type="ECO:0000256" key="6">
    <source>
        <dbReference type="ARBA" id="ARBA00023157"/>
    </source>
</evidence>
<feature type="transmembrane region" description="Helical" evidence="9">
    <location>
        <begin position="124"/>
        <end position="141"/>
    </location>
</feature>
<evidence type="ECO:0000256" key="4">
    <source>
        <dbReference type="ARBA" id="ARBA00022622"/>
    </source>
</evidence>
<dbReference type="CDD" id="cd00010">
    <property type="entry name" value="AAI_LTSS"/>
    <property type="match status" value="1"/>
</dbReference>
<evidence type="ECO:0000256" key="1">
    <source>
        <dbReference type="ARBA" id="ARBA00004609"/>
    </source>
</evidence>
<proteinExistence type="inferred from homology"/>
<evidence type="ECO:0000256" key="2">
    <source>
        <dbReference type="ARBA" id="ARBA00009748"/>
    </source>
</evidence>
<evidence type="ECO:0000256" key="8">
    <source>
        <dbReference type="ARBA" id="ARBA00023288"/>
    </source>
</evidence>
<protein>
    <submittedName>
        <fullName evidence="11">Acetyl-CoA carboxylase family protein</fullName>
    </submittedName>
</protein>
<evidence type="ECO:0000256" key="9">
    <source>
        <dbReference type="SAM" id="Phobius"/>
    </source>
</evidence>
<evidence type="ECO:0000256" key="3">
    <source>
        <dbReference type="ARBA" id="ARBA00022475"/>
    </source>
</evidence>
<keyword evidence="3" id="KW-1003">Cell membrane</keyword>
<keyword evidence="5" id="KW-0732">Signal</keyword>
<feature type="domain" description="Bifunctional inhibitor/plant lipid transfer protein/seed storage helical" evidence="10">
    <location>
        <begin position="21"/>
        <end position="99"/>
    </location>
</feature>
<dbReference type="InterPro" id="IPR043325">
    <property type="entry name" value="LTSS"/>
</dbReference>
<gene>
    <name evidence="11" type="ORF">F3Y22_tig00001401pilonHSYRG00005</name>
</gene>
<comment type="similarity">
    <text evidence="2">Belongs to the plant LTP family.</text>
</comment>
<comment type="subcellular location">
    <subcellularLocation>
        <location evidence="1">Cell membrane</location>
        <topology evidence="1">Lipid-anchor</topology>
        <topology evidence="1">GPI-anchor</topology>
    </subcellularLocation>
</comment>
<dbReference type="Proteomes" id="UP000436088">
    <property type="component" value="Unassembled WGS sequence"/>
</dbReference>
<keyword evidence="6" id="KW-1015">Disulfide bond</keyword>
<dbReference type="GO" id="GO:0005886">
    <property type="term" value="C:plasma membrane"/>
    <property type="evidence" value="ECO:0007669"/>
    <property type="project" value="UniProtKB-SubCell"/>
</dbReference>
<keyword evidence="9" id="KW-0812">Transmembrane</keyword>
<keyword evidence="8" id="KW-0449">Lipoprotein</keyword>
<reference evidence="11" key="1">
    <citation type="submission" date="2019-09" db="EMBL/GenBank/DDBJ databases">
        <title>Draft genome information of white flower Hibiscus syriacus.</title>
        <authorList>
            <person name="Kim Y.-M."/>
        </authorList>
    </citation>
    <scope>NUCLEOTIDE SEQUENCE [LARGE SCALE GENOMIC DNA]</scope>
    <source>
        <strain evidence="11">YM2019G1</strain>
    </source>
</reference>
<dbReference type="Pfam" id="PF14368">
    <property type="entry name" value="LTP_2"/>
    <property type="match status" value="1"/>
</dbReference>
<sequence length="143" mass="15182">MLFIRVAKAEVSPSLSPSDICSTIIYDMIDGIPFLSGDSTEDKPTLACCSGVKVVVEINAECICEALKSSVDLGVDINLTKAAALPSACQVSAPPIAKCSLTVNPPSGESPTPESSHQLLQVKLINMLLVWNLLTIIFFIFSL</sequence>
<evidence type="ECO:0000259" key="10">
    <source>
        <dbReference type="SMART" id="SM00499"/>
    </source>
</evidence>
<dbReference type="SMART" id="SM00499">
    <property type="entry name" value="AAI"/>
    <property type="match status" value="1"/>
</dbReference>
<evidence type="ECO:0000313" key="12">
    <source>
        <dbReference type="Proteomes" id="UP000436088"/>
    </source>
</evidence>
<evidence type="ECO:0000313" key="11">
    <source>
        <dbReference type="EMBL" id="KAE8733265.1"/>
    </source>
</evidence>
<dbReference type="InterPro" id="IPR036312">
    <property type="entry name" value="Bifun_inhib/LTP/seed_sf"/>
</dbReference>
<dbReference type="GO" id="GO:0098552">
    <property type="term" value="C:side of membrane"/>
    <property type="evidence" value="ECO:0007669"/>
    <property type="project" value="UniProtKB-KW"/>
</dbReference>
<keyword evidence="9" id="KW-1133">Transmembrane helix</keyword>
<name>A0A6A3CUM3_HIBSY</name>
<keyword evidence="9" id="KW-0472">Membrane</keyword>
<comment type="caution">
    <text evidence="11">The sequence shown here is derived from an EMBL/GenBank/DDBJ whole genome shotgun (WGS) entry which is preliminary data.</text>
</comment>
<keyword evidence="7" id="KW-0325">Glycoprotein</keyword>
<evidence type="ECO:0000256" key="7">
    <source>
        <dbReference type="ARBA" id="ARBA00023180"/>
    </source>
</evidence>
<dbReference type="Gene3D" id="1.10.110.10">
    <property type="entry name" value="Plant lipid-transfer and hydrophobic proteins"/>
    <property type="match status" value="1"/>
</dbReference>
<dbReference type="InterPro" id="IPR016140">
    <property type="entry name" value="Bifunc_inhib/LTP/seed_store"/>
</dbReference>
<keyword evidence="4" id="KW-0336">GPI-anchor</keyword>
<keyword evidence="12" id="KW-1185">Reference proteome</keyword>